<feature type="region of interest" description="Disordered" evidence="1">
    <location>
        <begin position="25"/>
        <end position="119"/>
    </location>
</feature>
<keyword evidence="3" id="KW-1185">Reference proteome</keyword>
<dbReference type="Proteomes" id="UP000295807">
    <property type="component" value="Unassembled WGS sequence"/>
</dbReference>
<protein>
    <submittedName>
        <fullName evidence="2">Uncharacterized protein</fullName>
    </submittedName>
</protein>
<evidence type="ECO:0000256" key="1">
    <source>
        <dbReference type="SAM" id="MobiDB-lite"/>
    </source>
</evidence>
<accession>A0A4R3KT98</accession>
<dbReference type="EMBL" id="SMAD01000003">
    <property type="protein sequence ID" value="TCS88160.1"/>
    <property type="molecule type" value="Genomic_DNA"/>
</dbReference>
<evidence type="ECO:0000313" key="2">
    <source>
        <dbReference type="EMBL" id="TCS88160.1"/>
    </source>
</evidence>
<feature type="compositionally biased region" description="Basic and acidic residues" evidence="1">
    <location>
        <begin position="91"/>
        <end position="107"/>
    </location>
</feature>
<evidence type="ECO:0000313" key="3">
    <source>
        <dbReference type="Proteomes" id="UP000295807"/>
    </source>
</evidence>
<sequence length="192" mass="21716">MDLETIIPLVIVAVAYLFKAFEGARKKEKEKPRPLPKRPASQAKPVVSQRPGTPAVPVPGDRVPEGRWWEESDTVPEAEARSLGEELSGQENERRQESTWQEERSRNPENAWSRQRDSPLKQELSRAFIRATDTAAGAEVPAEVLRLREARRLAAPAEGARVALEPEESHEYAKFDLEDAVIKSVILERREF</sequence>
<reference evidence="2 3" key="1">
    <citation type="submission" date="2019-03" db="EMBL/GenBank/DDBJ databases">
        <title>Genomic Encyclopedia of Type Strains, Phase IV (KMG-IV): sequencing the most valuable type-strain genomes for metagenomic binning, comparative biology and taxonomic classification.</title>
        <authorList>
            <person name="Goeker M."/>
        </authorList>
    </citation>
    <scope>NUCLEOTIDE SEQUENCE [LARGE SCALE GENOMIC DNA]</scope>
    <source>
        <strain evidence="2 3">DSM 21100</strain>
    </source>
</reference>
<comment type="caution">
    <text evidence="2">The sequence shown here is derived from an EMBL/GenBank/DDBJ whole genome shotgun (WGS) entry which is preliminary data.</text>
</comment>
<gene>
    <name evidence="2" type="ORF">EDD80_10321</name>
</gene>
<dbReference type="AlphaFoldDB" id="A0A4R3KT98"/>
<name>A0A4R3KT98_9SPHI</name>
<organism evidence="2 3">
    <name type="scientific">Anseongella ginsenosidimutans</name>
    <dbReference type="NCBI Taxonomy" id="496056"/>
    <lineage>
        <taxon>Bacteria</taxon>
        <taxon>Pseudomonadati</taxon>
        <taxon>Bacteroidota</taxon>
        <taxon>Sphingobacteriia</taxon>
        <taxon>Sphingobacteriales</taxon>
        <taxon>Sphingobacteriaceae</taxon>
        <taxon>Anseongella</taxon>
    </lineage>
</organism>
<dbReference type="RefSeq" id="WP_132128397.1">
    <property type="nucleotide sequence ID" value="NZ_CP042432.1"/>
</dbReference>
<proteinExistence type="predicted"/>